<protein>
    <submittedName>
        <fullName evidence="1">Uncharacterized protein</fullName>
    </submittedName>
</protein>
<accession>A0ACC3YWT0</accession>
<evidence type="ECO:0000313" key="2">
    <source>
        <dbReference type="Proteomes" id="UP000805649"/>
    </source>
</evidence>
<name>A0ACC3YWT0_COLTU</name>
<dbReference type="Proteomes" id="UP000805649">
    <property type="component" value="Unassembled WGS sequence"/>
</dbReference>
<keyword evidence="2" id="KW-1185">Reference proteome</keyword>
<dbReference type="EMBL" id="VUJX02000005">
    <property type="protein sequence ID" value="KAL0936379.1"/>
    <property type="molecule type" value="Genomic_DNA"/>
</dbReference>
<gene>
    <name evidence="1" type="ORF">CTRU02_208594</name>
</gene>
<comment type="caution">
    <text evidence="1">The sequence shown here is derived from an EMBL/GenBank/DDBJ whole genome shotgun (WGS) entry which is preliminary data.</text>
</comment>
<proteinExistence type="predicted"/>
<evidence type="ECO:0000313" key="1">
    <source>
        <dbReference type="EMBL" id="KAL0936379.1"/>
    </source>
</evidence>
<sequence length="466" mass="51227">MDPLSIIASVAGISQAGALLSKSIYDLISATRGAPKEITDIARGISELSVILSELRRVLRDGKSLFRRRLLRNIRSTIKRIGKIHHAVGKLIDVGNGAGRLKWAFRRSTTTQLLYQIEAHKSGINMVLHTMVLAIQIRMISSYSEGDNTGVPRAELKLERDLSRRQTENQVESSFHALRQLTASSSPSPEDADIEDQEPTPDEIKDAKQNQLVLWDGGPDDTAAWLYRTVFSSFTESLEADNELDSESLGESKGEETGSPPSVVSRQLIGIGTAFKNSNGSKHVVNELLAEWTVLTNEEIDGIEPDSKPQKAEVLANKGSANMEELIHLNDAVGRKFILPFQKAKTWEGLTSYLNEAFKHVDIVGPHVMEGHFDIVSKDLGDVILLPSIWGDLVKPGYVVDMRVWPIEKPRQIPVAHRRPFPPPGMPAGALPKSPAPEPPSPAKSPEPQPETAKTRNKKKPIGKDG</sequence>
<organism evidence="1 2">
    <name type="scientific">Colletotrichum truncatum</name>
    <name type="common">Anthracnose fungus</name>
    <name type="synonym">Colletotrichum capsici</name>
    <dbReference type="NCBI Taxonomy" id="5467"/>
    <lineage>
        <taxon>Eukaryota</taxon>
        <taxon>Fungi</taxon>
        <taxon>Dikarya</taxon>
        <taxon>Ascomycota</taxon>
        <taxon>Pezizomycotina</taxon>
        <taxon>Sordariomycetes</taxon>
        <taxon>Hypocreomycetidae</taxon>
        <taxon>Glomerellales</taxon>
        <taxon>Glomerellaceae</taxon>
        <taxon>Colletotrichum</taxon>
        <taxon>Colletotrichum truncatum species complex</taxon>
    </lineage>
</organism>
<reference evidence="1 2" key="1">
    <citation type="journal article" date="2020" name="Phytopathology">
        <title>Genome Sequence Resources of Colletotrichum truncatum, C. plurivorum, C. musicola, and C. sojae: Four Species Pathogenic to Soybean (Glycine max).</title>
        <authorList>
            <person name="Rogerio F."/>
            <person name="Boufleur T.R."/>
            <person name="Ciampi-Guillardi M."/>
            <person name="Sukno S.A."/>
            <person name="Thon M.R."/>
            <person name="Massola Junior N.S."/>
            <person name="Baroncelli R."/>
        </authorList>
    </citation>
    <scope>NUCLEOTIDE SEQUENCE [LARGE SCALE GENOMIC DNA]</scope>
    <source>
        <strain evidence="1 2">CMES1059</strain>
    </source>
</reference>